<dbReference type="PANTHER" id="PTHR44390:SF1">
    <property type="entry name" value="CENTROSOMAL PROTEIN OF 41 KDA"/>
    <property type="match status" value="1"/>
</dbReference>
<dbReference type="PhylomeDB" id="B3RUY2"/>
<dbReference type="RefSeq" id="XP_002111430.1">
    <property type="nucleotide sequence ID" value="XM_002111394.1"/>
</dbReference>
<feature type="region of interest" description="Disordered" evidence="3">
    <location>
        <begin position="222"/>
        <end position="253"/>
    </location>
</feature>
<dbReference type="EMBL" id="DS985244">
    <property type="protein sequence ID" value="EDV25397.1"/>
    <property type="molecule type" value="Genomic_DNA"/>
</dbReference>
<evidence type="ECO:0000256" key="3">
    <source>
        <dbReference type="SAM" id="MobiDB-lite"/>
    </source>
</evidence>
<dbReference type="KEGG" id="tad:TRIADDRAFT_55455"/>
<evidence type="ECO:0000313" key="5">
    <source>
        <dbReference type="Proteomes" id="UP000009022"/>
    </source>
</evidence>
<dbReference type="OMA" id="REEANSY"/>
<sequence length="283" mass="31430">MSTSRASQNLNKKIPRNPRYEHVKRTVDTGASVTNYAEKMEELNKNYKYRKDEIFRRMKCTTFVQLLLQVADLAQQEEIAAMEADAVRNSRLDNEAVANRSDQSLEEDDALDTSRSTLQGVIKGFGEVDIQEIKSTPENNTQKPIVKSPITNPYGVDDSSPFLLLDVRNPDSFRLCHIVGDETVAPQTATTFVQREVDNVFILSGGMKVLYKKFPEGMIRGTLPASCQPSPPTERRAKKTSSSKSSAKPGSAGMIKAAMQSVVKLRPIIPGEQEILTADDIFS</sequence>
<dbReference type="InterPro" id="IPR051889">
    <property type="entry name" value="CEP41"/>
</dbReference>
<dbReference type="HOGENOM" id="CLU_064316_0_0_1"/>
<dbReference type="InParanoid" id="B3RUY2"/>
<keyword evidence="5" id="KW-1185">Reference proteome</keyword>
<evidence type="ECO:0008006" key="6">
    <source>
        <dbReference type="Google" id="ProtNLM"/>
    </source>
</evidence>
<dbReference type="STRING" id="10228.B3RUY2"/>
<dbReference type="PANTHER" id="PTHR44390">
    <property type="entry name" value="CENTROSOMAL PROTEIN OF 41 KDA"/>
    <property type="match status" value="1"/>
</dbReference>
<evidence type="ECO:0000256" key="1">
    <source>
        <dbReference type="ARBA" id="ARBA00004496"/>
    </source>
</evidence>
<gene>
    <name evidence="4" type="ORF">TRIADDRAFT_55455</name>
</gene>
<reference evidence="4 5" key="1">
    <citation type="journal article" date="2008" name="Nature">
        <title>The Trichoplax genome and the nature of placozoans.</title>
        <authorList>
            <person name="Srivastava M."/>
            <person name="Begovic E."/>
            <person name="Chapman J."/>
            <person name="Putnam N.H."/>
            <person name="Hellsten U."/>
            <person name="Kawashima T."/>
            <person name="Kuo A."/>
            <person name="Mitros T."/>
            <person name="Salamov A."/>
            <person name="Carpenter M.L."/>
            <person name="Signorovitch A.Y."/>
            <person name="Moreno M.A."/>
            <person name="Kamm K."/>
            <person name="Grimwood J."/>
            <person name="Schmutz J."/>
            <person name="Shapiro H."/>
            <person name="Grigoriev I.V."/>
            <person name="Buss L.W."/>
            <person name="Schierwater B."/>
            <person name="Dellaporta S.L."/>
            <person name="Rokhsar D.S."/>
        </authorList>
    </citation>
    <scope>NUCLEOTIDE SEQUENCE [LARGE SCALE GENOMIC DNA]</scope>
    <source>
        <strain evidence="4 5">Grell-BS-1999</strain>
    </source>
</reference>
<dbReference type="OrthoDB" id="70250at2759"/>
<dbReference type="CDD" id="cd00158">
    <property type="entry name" value="RHOD"/>
    <property type="match status" value="1"/>
</dbReference>
<feature type="compositionally biased region" description="Low complexity" evidence="3">
    <location>
        <begin position="242"/>
        <end position="252"/>
    </location>
</feature>
<name>B3RUY2_TRIAD</name>
<accession>B3RUY2</accession>
<comment type="subcellular location">
    <subcellularLocation>
        <location evidence="1">Cytoplasm</location>
    </subcellularLocation>
</comment>
<dbReference type="GeneID" id="6753154"/>
<dbReference type="SUPFAM" id="SSF52821">
    <property type="entry name" value="Rhodanese/Cell cycle control phosphatase"/>
    <property type="match status" value="1"/>
</dbReference>
<proteinExistence type="predicted"/>
<dbReference type="CTD" id="6753154"/>
<dbReference type="FunCoup" id="B3RUY2">
    <property type="interactions" value="995"/>
</dbReference>
<dbReference type="InterPro" id="IPR036873">
    <property type="entry name" value="Rhodanese-like_dom_sf"/>
</dbReference>
<dbReference type="Proteomes" id="UP000009022">
    <property type="component" value="Unassembled WGS sequence"/>
</dbReference>
<dbReference type="GO" id="GO:0060271">
    <property type="term" value="P:cilium assembly"/>
    <property type="evidence" value="ECO:0000318"/>
    <property type="project" value="GO_Central"/>
</dbReference>
<dbReference type="eggNOG" id="ENOG502QR8A">
    <property type="taxonomic scope" value="Eukaryota"/>
</dbReference>
<dbReference type="GO" id="GO:0005737">
    <property type="term" value="C:cytoplasm"/>
    <property type="evidence" value="ECO:0007669"/>
    <property type="project" value="UniProtKB-SubCell"/>
</dbReference>
<organism evidence="4 5">
    <name type="scientific">Trichoplax adhaerens</name>
    <name type="common">Trichoplax reptans</name>
    <dbReference type="NCBI Taxonomy" id="10228"/>
    <lineage>
        <taxon>Eukaryota</taxon>
        <taxon>Metazoa</taxon>
        <taxon>Placozoa</taxon>
        <taxon>Uniplacotomia</taxon>
        <taxon>Trichoplacea</taxon>
        <taxon>Trichoplacidae</taxon>
        <taxon>Trichoplax</taxon>
    </lineage>
</organism>
<protein>
    <recommendedName>
        <fullName evidence="6">Rhodanese domain-containing protein</fullName>
    </recommendedName>
</protein>
<dbReference type="GO" id="GO:0036064">
    <property type="term" value="C:ciliary basal body"/>
    <property type="evidence" value="ECO:0000318"/>
    <property type="project" value="GO_Central"/>
</dbReference>
<dbReference type="AlphaFoldDB" id="B3RUY2"/>
<keyword evidence="2" id="KW-0963">Cytoplasm</keyword>
<evidence type="ECO:0000256" key="2">
    <source>
        <dbReference type="ARBA" id="ARBA00022490"/>
    </source>
</evidence>
<evidence type="ECO:0000313" key="4">
    <source>
        <dbReference type="EMBL" id="EDV25397.1"/>
    </source>
</evidence>